<sequence length="334" mass="37956">MPQVDWAMQASADTVVVNRTMRLEPFLAEADHEGVDVILSKRITDPTRNRVEGFTNYHRRNRKAGKGKRFVAHPAMLHTEIILVKNSEGGRRWAETLLKTPELFNDMGSIMEATFEEIEMPPEDRSLFKEVFVNMTTGKGAFFDYLGDPGPWVASGLPFKDLNVHAWAYYDFTLRYLLRKRVWPMKKGGAIQILDDGELVRDWNSGLLMRNGDFILHTKRVNNNIIEDKKPMTPPFFPHPAYISCEDTPENLAADPLPFYANGSWTEALEMRARVFGYCPEDLDPGAFETALMYISNVTRTFHKAGIFQRYDCANNTLSDASLSAGNWTSTTVS</sequence>
<dbReference type="VEuPathDB" id="CryptoDB:Cvel_5168"/>
<reference evidence="1" key="1">
    <citation type="submission" date="2014-11" db="EMBL/GenBank/DDBJ databases">
        <authorList>
            <person name="Otto D Thomas"/>
            <person name="Naeem Raeece"/>
        </authorList>
    </citation>
    <scope>NUCLEOTIDE SEQUENCE</scope>
</reference>
<proteinExistence type="predicted"/>
<organism evidence="1">
    <name type="scientific">Chromera velia CCMP2878</name>
    <dbReference type="NCBI Taxonomy" id="1169474"/>
    <lineage>
        <taxon>Eukaryota</taxon>
        <taxon>Sar</taxon>
        <taxon>Alveolata</taxon>
        <taxon>Colpodellida</taxon>
        <taxon>Chromeraceae</taxon>
        <taxon>Chromera</taxon>
    </lineage>
</organism>
<name>A0A0G4GTL9_9ALVE</name>
<dbReference type="EMBL" id="CDMZ01001524">
    <property type="protein sequence ID" value="CEM33850.1"/>
    <property type="molecule type" value="Genomic_DNA"/>
</dbReference>
<dbReference type="AlphaFoldDB" id="A0A0G4GTL9"/>
<evidence type="ECO:0000313" key="1">
    <source>
        <dbReference type="EMBL" id="CEM33850.1"/>
    </source>
</evidence>
<gene>
    <name evidence="1" type="ORF">Cvel_5168</name>
</gene>
<accession>A0A0G4GTL9</accession>
<protein>
    <submittedName>
        <fullName evidence="1">Uncharacterized protein</fullName>
    </submittedName>
</protein>